<dbReference type="InterPro" id="IPR029044">
    <property type="entry name" value="Nucleotide-diphossugar_trans"/>
</dbReference>
<dbReference type="AlphaFoldDB" id="A0A380W473"/>
<dbReference type="Pfam" id="PF09837">
    <property type="entry name" value="DUF2064"/>
    <property type="match status" value="1"/>
</dbReference>
<sequence>MALKCHLVIFARLPRLGAGKRRLAKGVGAVEALRFQRTMLGITLRRLSGDQRWITWLAMTPTPRRARQFGVRTIPQGRGSLGDRMATVARAMPPGPVVIVGSDIPGISAASVAAAFRLLGSKDAVFGPALDGGYWLVGLRRRPRFLAPFVDVRWSSQHALEDTLANLSSYCVGFVQTLEDVDDATALKRHLPTIGTFARRNRIASSRSNTVDQTCSVRSP</sequence>
<dbReference type="InterPro" id="IPR018641">
    <property type="entry name" value="Trfase_1_rSAM/seldom-assoc"/>
</dbReference>
<dbReference type="OrthoDB" id="9798250at2"/>
<name>A0A380W473_AFIFE</name>
<dbReference type="EMBL" id="UIGB01000001">
    <property type="protein sequence ID" value="SUU83293.1"/>
    <property type="molecule type" value="Genomic_DNA"/>
</dbReference>
<dbReference type="Gene3D" id="3.90.550.10">
    <property type="entry name" value="Spore Coat Polysaccharide Biosynthesis Protein SpsA, Chain A"/>
    <property type="match status" value="1"/>
</dbReference>
<dbReference type="Proteomes" id="UP000254343">
    <property type="component" value="Unassembled WGS sequence"/>
</dbReference>
<dbReference type="PANTHER" id="PTHR36529">
    <property type="entry name" value="SLL1095 PROTEIN"/>
    <property type="match status" value="1"/>
</dbReference>
<dbReference type="SUPFAM" id="SSF53448">
    <property type="entry name" value="Nucleotide-diphospho-sugar transferases"/>
    <property type="match status" value="1"/>
</dbReference>
<dbReference type="PANTHER" id="PTHR36529:SF1">
    <property type="entry name" value="GLYCOSYLTRANSFERASE"/>
    <property type="match status" value="1"/>
</dbReference>
<accession>A0A380W473</accession>
<protein>
    <submittedName>
        <fullName evidence="1">Uncharacterized conserved protein</fullName>
    </submittedName>
</protein>
<gene>
    <name evidence="1" type="ORF">NCTC12722_00456</name>
</gene>
<reference evidence="1 2" key="1">
    <citation type="submission" date="2018-06" db="EMBL/GenBank/DDBJ databases">
        <authorList>
            <consortium name="Pathogen Informatics"/>
            <person name="Doyle S."/>
        </authorList>
    </citation>
    <scope>NUCLEOTIDE SEQUENCE [LARGE SCALE GENOMIC DNA]</scope>
    <source>
        <strain evidence="1 2">NCTC12722</strain>
    </source>
</reference>
<evidence type="ECO:0000313" key="1">
    <source>
        <dbReference type="EMBL" id="SUU83293.1"/>
    </source>
</evidence>
<evidence type="ECO:0000313" key="2">
    <source>
        <dbReference type="Proteomes" id="UP000254343"/>
    </source>
</evidence>
<organism evidence="1 2">
    <name type="scientific">Afipia felis</name>
    <name type="common">Cat scratch disease bacillus</name>
    <dbReference type="NCBI Taxonomy" id="1035"/>
    <lineage>
        <taxon>Bacteria</taxon>
        <taxon>Pseudomonadati</taxon>
        <taxon>Pseudomonadota</taxon>
        <taxon>Alphaproteobacteria</taxon>
        <taxon>Hyphomicrobiales</taxon>
        <taxon>Nitrobacteraceae</taxon>
        <taxon>Afipia</taxon>
    </lineage>
</organism>
<proteinExistence type="predicted"/>